<accession>A0ACD4NH31</accession>
<reference evidence="1" key="1">
    <citation type="submission" date="2022-11" db="EMBL/GenBank/DDBJ databases">
        <title>beta-Carotene-producing bacterium, Jeongeuplla avenae sp. nov., alleviates the salt stress of Arabidopsis seedlings.</title>
        <authorList>
            <person name="Jiang L."/>
            <person name="Lee J."/>
        </authorList>
    </citation>
    <scope>NUCLEOTIDE SEQUENCE</scope>
    <source>
        <strain evidence="1">DY_R2A_6</strain>
    </source>
</reference>
<keyword evidence="2" id="KW-1185">Reference proteome</keyword>
<sequence length="119" mass="13400">MSLDEIPERSVRVEEIHEFDDSPERVWRAITTPGLREHWLPGEALASPEPVAATPGRDVSYRMREHEPPFLESTVTFRLEPTEVGGTRLRILHELTDARLRKVAPQAANGNAPPLMRAA</sequence>
<dbReference type="EMBL" id="CP113520">
    <property type="protein sequence ID" value="WAJ26114.1"/>
    <property type="molecule type" value="Genomic_DNA"/>
</dbReference>
<evidence type="ECO:0000313" key="1">
    <source>
        <dbReference type="EMBL" id="WAJ26114.1"/>
    </source>
</evidence>
<protein>
    <submittedName>
        <fullName evidence="1">SRPBCC domain-containing protein</fullName>
    </submittedName>
</protein>
<dbReference type="Proteomes" id="UP001163223">
    <property type="component" value="Chromosome"/>
</dbReference>
<proteinExistence type="predicted"/>
<organism evidence="1 2">
    <name type="scientific">Antarcticirhabdus aurantiaca</name>
    <dbReference type="NCBI Taxonomy" id="2606717"/>
    <lineage>
        <taxon>Bacteria</taxon>
        <taxon>Pseudomonadati</taxon>
        <taxon>Pseudomonadota</taxon>
        <taxon>Alphaproteobacteria</taxon>
        <taxon>Hyphomicrobiales</taxon>
        <taxon>Aurantimonadaceae</taxon>
        <taxon>Antarcticirhabdus</taxon>
    </lineage>
</organism>
<gene>
    <name evidence="1" type="ORF">OXU80_14430</name>
</gene>
<name>A0ACD4NH31_9HYPH</name>
<evidence type="ECO:0000313" key="2">
    <source>
        <dbReference type="Proteomes" id="UP001163223"/>
    </source>
</evidence>